<evidence type="ECO:0008006" key="4">
    <source>
        <dbReference type="Google" id="ProtNLM"/>
    </source>
</evidence>
<organism evidence="2">
    <name type="scientific">Salvia splendens</name>
    <name type="common">Scarlet sage</name>
    <dbReference type="NCBI Taxonomy" id="180675"/>
    <lineage>
        <taxon>Eukaryota</taxon>
        <taxon>Viridiplantae</taxon>
        <taxon>Streptophyta</taxon>
        <taxon>Embryophyta</taxon>
        <taxon>Tracheophyta</taxon>
        <taxon>Spermatophyta</taxon>
        <taxon>Magnoliopsida</taxon>
        <taxon>eudicotyledons</taxon>
        <taxon>Gunneridae</taxon>
        <taxon>Pentapetalae</taxon>
        <taxon>asterids</taxon>
        <taxon>lamiids</taxon>
        <taxon>Lamiales</taxon>
        <taxon>Lamiaceae</taxon>
        <taxon>Nepetoideae</taxon>
        <taxon>Mentheae</taxon>
        <taxon>Salviinae</taxon>
        <taxon>Salvia</taxon>
        <taxon>Salvia subgen. Calosphace</taxon>
        <taxon>core Calosphace</taxon>
    </lineage>
</organism>
<dbReference type="Proteomes" id="UP000298416">
    <property type="component" value="Unassembled WGS sequence"/>
</dbReference>
<reference evidence="2" key="2">
    <citation type="submission" date="2020-08" db="EMBL/GenBank/DDBJ databases">
        <title>Plant Genome Project.</title>
        <authorList>
            <person name="Zhang R.-G."/>
        </authorList>
    </citation>
    <scope>NUCLEOTIDE SEQUENCE</scope>
    <source>
        <strain evidence="2">Huo1</strain>
        <tissue evidence="2">Leaf</tissue>
    </source>
</reference>
<dbReference type="EMBL" id="PNBA02000001">
    <property type="protein sequence ID" value="KAG6437955.1"/>
    <property type="molecule type" value="Genomic_DNA"/>
</dbReference>
<proteinExistence type="predicted"/>
<accession>A0A8X8YS45</accession>
<gene>
    <name evidence="2" type="ORF">SASPL_102886</name>
</gene>
<evidence type="ECO:0000313" key="3">
    <source>
        <dbReference type="Proteomes" id="UP000298416"/>
    </source>
</evidence>
<reference evidence="2" key="1">
    <citation type="submission" date="2018-01" db="EMBL/GenBank/DDBJ databases">
        <authorList>
            <person name="Mao J.F."/>
        </authorList>
    </citation>
    <scope>NUCLEOTIDE SEQUENCE</scope>
    <source>
        <strain evidence="2">Huo1</strain>
        <tissue evidence="2">Leaf</tissue>
    </source>
</reference>
<comment type="caution">
    <text evidence="2">The sequence shown here is derived from an EMBL/GenBank/DDBJ whole genome shotgun (WGS) entry which is preliminary data.</text>
</comment>
<keyword evidence="3" id="KW-1185">Reference proteome</keyword>
<name>A0A8X8YS45_SALSN</name>
<sequence length="236" mass="26460">MNFPIPQQAAFFYRGKWNREMDTLLLSTMVNMRGGWEWDDDCGTDEVLRGVINPPFGAKLSTEDISIRVKLLKTRYMTFKKAYWNMKDKVVVATSRHERDVLAGAYLTPEFCLLASFFGLFDVKDEFPHEVITLSDNTEVIVLSDSLVPDAPIRGMRYDSPADSNEVTSPMSDPSTRVRRKLFDVGGPCFDEASSTKSPTRFNPPKEEILGSPKGSSCAAWSPCPISRKTARNGTV</sequence>
<protein>
    <recommendedName>
        <fullName evidence="4">Myb/SANT-like domain-containing protein</fullName>
    </recommendedName>
</protein>
<feature type="region of interest" description="Disordered" evidence="1">
    <location>
        <begin position="193"/>
        <end position="218"/>
    </location>
</feature>
<dbReference type="AlphaFoldDB" id="A0A8X8YS45"/>
<evidence type="ECO:0000256" key="1">
    <source>
        <dbReference type="SAM" id="MobiDB-lite"/>
    </source>
</evidence>
<evidence type="ECO:0000313" key="2">
    <source>
        <dbReference type="EMBL" id="KAG6437955.1"/>
    </source>
</evidence>